<accession>E8R0X6</accession>
<evidence type="ECO:0000313" key="2">
    <source>
        <dbReference type="EMBL" id="ADV62322.1"/>
    </source>
</evidence>
<name>E8R0X6_ISOPI</name>
<feature type="compositionally biased region" description="Polar residues" evidence="1">
    <location>
        <begin position="17"/>
        <end position="31"/>
    </location>
</feature>
<evidence type="ECO:0000256" key="1">
    <source>
        <dbReference type="SAM" id="MobiDB-lite"/>
    </source>
</evidence>
<dbReference type="EMBL" id="CP002353">
    <property type="protein sequence ID" value="ADV62322.1"/>
    <property type="molecule type" value="Genomic_DNA"/>
</dbReference>
<dbReference type="PANTHER" id="PTHR37827">
    <property type="entry name" value="TUDOR DOMAIN-CONTAINING PROTEIN"/>
    <property type="match status" value="1"/>
</dbReference>
<proteinExistence type="predicted"/>
<keyword evidence="3" id="KW-1185">Reference proteome</keyword>
<organism evidence="2 3">
    <name type="scientific">Isosphaera pallida (strain ATCC 43644 / DSM 9630 / IS1B)</name>
    <dbReference type="NCBI Taxonomy" id="575540"/>
    <lineage>
        <taxon>Bacteria</taxon>
        <taxon>Pseudomonadati</taxon>
        <taxon>Planctomycetota</taxon>
        <taxon>Planctomycetia</taxon>
        <taxon>Isosphaerales</taxon>
        <taxon>Isosphaeraceae</taxon>
        <taxon>Isosphaera</taxon>
    </lineage>
</organism>
<dbReference type="eggNOG" id="COG1403">
    <property type="taxonomic scope" value="Bacteria"/>
</dbReference>
<dbReference type="AlphaFoldDB" id="E8R0X6"/>
<dbReference type="KEGG" id="ipa:Isop_1739"/>
<sequence>MPSRRHRDHADERRRSNTSPTRANALVSSSLHVHDHDNSDFETRSESEHKDDFSLGRPHEPECCELCGRSQPLTFHHLIPRAVHRKPRFKAEFTRREMNHRGLWLCTLCHQGIHCLIPDEKELARSFNTREALLAHPGVARHVAWAKKQK</sequence>
<dbReference type="PANTHER" id="PTHR37827:SF1">
    <property type="entry name" value="HNH DOMAIN-CONTAINING PROTEIN"/>
    <property type="match status" value="1"/>
</dbReference>
<dbReference type="HOGENOM" id="CLU_1738091_0_0_0"/>
<dbReference type="Proteomes" id="UP000008631">
    <property type="component" value="Chromosome"/>
</dbReference>
<evidence type="ECO:0008006" key="4">
    <source>
        <dbReference type="Google" id="ProtNLM"/>
    </source>
</evidence>
<reference key="1">
    <citation type="submission" date="2010-11" db="EMBL/GenBank/DDBJ databases">
        <title>The complete sequence of chromosome of Isophaera pallida ATCC 43644.</title>
        <authorList>
            <consortium name="US DOE Joint Genome Institute (JGI-PGF)"/>
            <person name="Lucas S."/>
            <person name="Copeland A."/>
            <person name="Lapidus A."/>
            <person name="Bruce D."/>
            <person name="Goodwin L."/>
            <person name="Pitluck S."/>
            <person name="Kyrpides N."/>
            <person name="Mavromatis K."/>
            <person name="Pagani I."/>
            <person name="Ivanova N."/>
            <person name="Saunders E."/>
            <person name="Brettin T."/>
            <person name="Detter J.C."/>
            <person name="Han C."/>
            <person name="Tapia R."/>
            <person name="Land M."/>
            <person name="Hauser L."/>
            <person name="Markowitz V."/>
            <person name="Cheng J.-F."/>
            <person name="Hugenholtz P."/>
            <person name="Woyke T."/>
            <person name="Wu D."/>
            <person name="Eisen J.A."/>
        </authorList>
    </citation>
    <scope>NUCLEOTIDE SEQUENCE</scope>
    <source>
        <strain>ATCC 43644</strain>
    </source>
</reference>
<feature type="compositionally biased region" description="Basic and acidic residues" evidence="1">
    <location>
        <begin position="32"/>
        <end position="58"/>
    </location>
</feature>
<reference evidence="2 3" key="2">
    <citation type="journal article" date="2011" name="Stand. Genomic Sci.">
        <title>Complete genome sequence of Isosphaera pallida type strain (IS1B).</title>
        <authorList>
            <consortium name="US DOE Joint Genome Institute (JGI-PGF)"/>
            <person name="Goker M."/>
            <person name="Cleland D."/>
            <person name="Saunders E."/>
            <person name="Lapidus A."/>
            <person name="Nolan M."/>
            <person name="Lucas S."/>
            <person name="Hammon N."/>
            <person name="Deshpande S."/>
            <person name="Cheng J.F."/>
            <person name="Tapia R."/>
            <person name="Han C."/>
            <person name="Goodwin L."/>
            <person name="Pitluck S."/>
            <person name="Liolios K."/>
            <person name="Pagani I."/>
            <person name="Ivanova N."/>
            <person name="Mavromatis K."/>
            <person name="Pati A."/>
            <person name="Chen A."/>
            <person name="Palaniappan K."/>
            <person name="Land M."/>
            <person name="Hauser L."/>
            <person name="Chang Y.J."/>
            <person name="Jeffries C.D."/>
            <person name="Detter J.C."/>
            <person name="Beck B."/>
            <person name="Woyke T."/>
            <person name="Bristow J."/>
            <person name="Eisen J.A."/>
            <person name="Markowitz V."/>
            <person name="Hugenholtz P."/>
            <person name="Kyrpides N.C."/>
            <person name="Klenk H.P."/>
        </authorList>
    </citation>
    <scope>NUCLEOTIDE SEQUENCE [LARGE SCALE GENOMIC DNA]</scope>
    <source>
        <strain evidence="3">ATCC 43644 / DSM 9630 / IS1B</strain>
    </source>
</reference>
<protein>
    <recommendedName>
        <fullName evidence="4">HNH domain-containing protein</fullName>
    </recommendedName>
</protein>
<feature type="region of interest" description="Disordered" evidence="1">
    <location>
        <begin position="1"/>
        <end position="58"/>
    </location>
</feature>
<dbReference type="STRING" id="575540.Isop_1739"/>
<evidence type="ECO:0000313" key="3">
    <source>
        <dbReference type="Proteomes" id="UP000008631"/>
    </source>
</evidence>
<dbReference type="RefSeq" id="WP_013564610.1">
    <property type="nucleotide sequence ID" value="NC_014962.1"/>
</dbReference>
<dbReference type="InParanoid" id="E8R0X6"/>
<gene>
    <name evidence="2" type="ordered locus">Isop_1739</name>
</gene>